<dbReference type="PROSITE" id="PS51465">
    <property type="entry name" value="KAZAL_2"/>
    <property type="match status" value="6"/>
</dbReference>
<keyword evidence="1" id="KW-0646">Protease inhibitor</keyword>
<feature type="domain" description="Kazal-like" evidence="5">
    <location>
        <begin position="23"/>
        <end position="74"/>
    </location>
</feature>
<dbReference type="SMART" id="SM00280">
    <property type="entry name" value="KAZAL"/>
    <property type="match status" value="6"/>
</dbReference>
<dbReference type="PANTHER" id="PTHR10913">
    <property type="entry name" value="FOLLISTATIN-RELATED"/>
    <property type="match status" value="1"/>
</dbReference>
<keyword evidence="3" id="KW-1015">Disulfide bond</keyword>
<dbReference type="InterPro" id="IPR036058">
    <property type="entry name" value="Kazal_dom_sf"/>
</dbReference>
<dbReference type="Proteomes" id="UP001381693">
    <property type="component" value="Unassembled WGS sequence"/>
</dbReference>
<organism evidence="6 7">
    <name type="scientific">Halocaridina rubra</name>
    <name type="common">Hawaiian red shrimp</name>
    <dbReference type="NCBI Taxonomy" id="373956"/>
    <lineage>
        <taxon>Eukaryota</taxon>
        <taxon>Metazoa</taxon>
        <taxon>Ecdysozoa</taxon>
        <taxon>Arthropoda</taxon>
        <taxon>Crustacea</taxon>
        <taxon>Multicrustacea</taxon>
        <taxon>Malacostraca</taxon>
        <taxon>Eumalacostraca</taxon>
        <taxon>Eucarida</taxon>
        <taxon>Decapoda</taxon>
        <taxon>Pleocyemata</taxon>
        <taxon>Caridea</taxon>
        <taxon>Atyoidea</taxon>
        <taxon>Atyidae</taxon>
        <taxon>Halocaridina</taxon>
    </lineage>
</organism>
<evidence type="ECO:0000313" key="7">
    <source>
        <dbReference type="Proteomes" id="UP001381693"/>
    </source>
</evidence>
<name>A0AAN8WVX9_HALRR</name>
<dbReference type="AlphaFoldDB" id="A0AAN8WVX9"/>
<feature type="domain" description="Kazal-like" evidence="5">
    <location>
        <begin position="275"/>
        <end position="325"/>
    </location>
</feature>
<gene>
    <name evidence="6" type="ORF">SK128_017211</name>
</gene>
<keyword evidence="4" id="KW-0732">Signal</keyword>
<evidence type="ECO:0000256" key="3">
    <source>
        <dbReference type="ARBA" id="ARBA00023157"/>
    </source>
</evidence>
<evidence type="ECO:0000256" key="2">
    <source>
        <dbReference type="ARBA" id="ARBA00022900"/>
    </source>
</evidence>
<feature type="domain" description="Kazal-like" evidence="5">
    <location>
        <begin position="125"/>
        <end position="176"/>
    </location>
</feature>
<dbReference type="GO" id="GO:0005576">
    <property type="term" value="C:extracellular region"/>
    <property type="evidence" value="ECO:0007669"/>
    <property type="project" value="TreeGrafter"/>
</dbReference>
<feature type="domain" description="Kazal-like" evidence="5">
    <location>
        <begin position="75"/>
        <end position="124"/>
    </location>
</feature>
<comment type="caution">
    <text evidence="6">The sequence shown here is derived from an EMBL/GenBank/DDBJ whole genome shotgun (WGS) entry which is preliminary data.</text>
</comment>
<reference evidence="6 7" key="1">
    <citation type="submission" date="2023-11" db="EMBL/GenBank/DDBJ databases">
        <title>Halocaridina rubra genome assembly.</title>
        <authorList>
            <person name="Smith C."/>
        </authorList>
    </citation>
    <scope>NUCLEOTIDE SEQUENCE [LARGE SCALE GENOMIC DNA]</scope>
    <source>
        <strain evidence="6">EP-1</strain>
        <tissue evidence="6">Whole</tissue>
    </source>
</reference>
<evidence type="ECO:0000313" key="6">
    <source>
        <dbReference type="EMBL" id="KAK7068354.1"/>
    </source>
</evidence>
<dbReference type="EMBL" id="JAXCGZ010017288">
    <property type="protein sequence ID" value="KAK7068354.1"/>
    <property type="molecule type" value="Genomic_DNA"/>
</dbReference>
<sequence length="340" mass="35522">MRMTLSIFILVGIATSSAYPQDSSTAPHCTDICPAIYAPVCGSDGKTYSNDCALRAAGCRGTLVYKIKDGECEGSTASPCSDVCPEIYAPVCGSDGNTYSNDCELRAASCRGTLVYKIKDGACEGSTAPPCADVCPQIYAPVCGSDGNTYSNDCELSAASCRGTLVYKIKDGECEGSTAPPCADVCPQIYAPVCGSDGNTYSNDCELRAASCRGTLVYKIKDGECEDMCRRFCSRELKPVCGSNGQTYNNQCLLELAACSDPSISLVHEGPCGNPGGNGCQMFCTKEFLPVCGSNGQTFNNKCLLEEAACNDPTISLVHAGPCGTLPSQGYLPPKATPGM</sequence>
<proteinExistence type="predicted"/>
<evidence type="ECO:0000256" key="1">
    <source>
        <dbReference type="ARBA" id="ARBA00022690"/>
    </source>
</evidence>
<evidence type="ECO:0000256" key="4">
    <source>
        <dbReference type="SAM" id="SignalP"/>
    </source>
</evidence>
<keyword evidence="7" id="KW-1185">Reference proteome</keyword>
<dbReference type="Pfam" id="PF00050">
    <property type="entry name" value="Kazal_1"/>
    <property type="match status" value="5"/>
</dbReference>
<dbReference type="PANTHER" id="PTHR10913:SF45">
    <property type="entry name" value="FOLLISTATIN, ISOFORM A-RELATED"/>
    <property type="match status" value="1"/>
</dbReference>
<feature type="signal peptide" evidence="4">
    <location>
        <begin position="1"/>
        <end position="18"/>
    </location>
</feature>
<dbReference type="CDD" id="cd00104">
    <property type="entry name" value="KAZAL_FS"/>
    <property type="match status" value="5"/>
</dbReference>
<accession>A0AAN8WVX9</accession>
<dbReference type="InterPro" id="IPR050653">
    <property type="entry name" value="Prot_Inhib_GrowthFact_Antg"/>
</dbReference>
<dbReference type="InterPro" id="IPR002350">
    <property type="entry name" value="Kazal_dom"/>
</dbReference>
<feature type="chain" id="PRO_5042977310" description="Kazal-like domain-containing protein" evidence="4">
    <location>
        <begin position="19"/>
        <end position="340"/>
    </location>
</feature>
<keyword evidence="2" id="KW-0722">Serine protease inhibitor</keyword>
<feature type="domain" description="Kazal-like" evidence="5">
    <location>
        <begin position="219"/>
        <end position="274"/>
    </location>
</feature>
<evidence type="ECO:0000259" key="5">
    <source>
        <dbReference type="PROSITE" id="PS51465"/>
    </source>
</evidence>
<dbReference type="Pfam" id="PF07648">
    <property type="entry name" value="Kazal_2"/>
    <property type="match status" value="1"/>
</dbReference>
<dbReference type="SUPFAM" id="SSF100895">
    <property type="entry name" value="Kazal-type serine protease inhibitors"/>
    <property type="match status" value="6"/>
</dbReference>
<protein>
    <recommendedName>
        <fullName evidence="5">Kazal-like domain-containing protein</fullName>
    </recommendedName>
</protein>
<feature type="domain" description="Kazal-like" evidence="5">
    <location>
        <begin position="177"/>
        <end position="213"/>
    </location>
</feature>
<dbReference type="Gene3D" id="3.30.60.30">
    <property type="match status" value="6"/>
</dbReference>